<accession>A0A1W9I0N7</accession>
<dbReference type="InterPro" id="IPR034593">
    <property type="entry name" value="DgoD-like"/>
</dbReference>
<reference evidence="5 6" key="1">
    <citation type="journal article" date="2017" name="Water Res.">
        <title>Comammox in drinking water systems.</title>
        <authorList>
            <person name="Wang Y."/>
            <person name="Ma L."/>
            <person name="Mao Y."/>
            <person name="Jiang X."/>
            <person name="Xia Y."/>
            <person name="Yu K."/>
            <person name="Li B."/>
            <person name="Zhang T."/>
        </authorList>
    </citation>
    <scope>NUCLEOTIDE SEQUENCE [LARGE SCALE GENOMIC DNA]</scope>
    <source>
        <strain evidence="5">SG_bin8</strain>
    </source>
</reference>
<dbReference type="EC" id="4.2.1.40" evidence="3"/>
<dbReference type="Gene3D" id="3.30.390.10">
    <property type="entry name" value="Enolase-like, N-terminal domain"/>
    <property type="match status" value="1"/>
</dbReference>
<dbReference type="RefSeq" id="WP_376800879.1">
    <property type="nucleotide sequence ID" value="NZ_DBNB01000038.1"/>
</dbReference>
<dbReference type="Proteomes" id="UP000192872">
    <property type="component" value="Unassembled WGS sequence"/>
</dbReference>
<dbReference type="EMBL" id="LWDL01000010">
    <property type="protein sequence ID" value="OQW53275.1"/>
    <property type="molecule type" value="Genomic_DNA"/>
</dbReference>
<comment type="pathway">
    <text evidence="2">Carbohydrate acid metabolism; D-glucarate degradation; 2,5-dioxopentanoate from D-glucarate: step 1/2.</text>
</comment>
<dbReference type="Gene3D" id="3.20.20.120">
    <property type="entry name" value="Enolase-like C-terminal domain"/>
    <property type="match status" value="1"/>
</dbReference>
<dbReference type="SUPFAM" id="SSF54826">
    <property type="entry name" value="Enolase N-terminal domain-like"/>
    <property type="match status" value="1"/>
</dbReference>
<dbReference type="PANTHER" id="PTHR48080">
    <property type="entry name" value="D-GALACTONATE DEHYDRATASE-RELATED"/>
    <property type="match status" value="1"/>
</dbReference>
<dbReference type="GO" id="GO:0000287">
    <property type="term" value="F:magnesium ion binding"/>
    <property type="evidence" value="ECO:0007669"/>
    <property type="project" value="UniProtKB-ARBA"/>
</dbReference>
<dbReference type="InterPro" id="IPR036849">
    <property type="entry name" value="Enolase-like_C_sf"/>
</dbReference>
<feature type="domain" description="Mandelate racemase/muconate lactonizing enzyme C-terminal" evidence="4">
    <location>
        <begin position="151"/>
        <end position="247"/>
    </location>
</feature>
<evidence type="ECO:0000313" key="5">
    <source>
        <dbReference type="EMBL" id="OQW53275.1"/>
    </source>
</evidence>
<evidence type="ECO:0000256" key="3">
    <source>
        <dbReference type="ARBA" id="ARBA00011973"/>
    </source>
</evidence>
<dbReference type="InterPro" id="IPR013341">
    <property type="entry name" value="Mandelate_racemase_N_dom"/>
</dbReference>
<evidence type="ECO:0000259" key="4">
    <source>
        <dbReference type="SMART" id="SM00922"/>
    </source>
</evidence>
<comment type="catalytic activity">
    <reaction evidence="1">
        <text>D-glucarate = 5-dehydro-4-deoxy-D-glucarate + H2O</text>
        <dbReference type="Rhea" id="RHEA:14573"/>
        <dbReference type="ChEBI" id="CHEBI:15377"/>
        <dbReference type="ChEBI" id="CHEBI:30612"/>
        <dbReference type="ChEBI" id="CHEBI:42819"/>
        <dbReference type="EC" id="4.2.1.40"/>
    </reaction>
</comment>
<dbReference type="InterPro" id="IPR013342">
    <property type="entry name" value="Mandelate_racemase_C"/>
</dbReference>
<gene>
    <name evidence="5" type="ORF">A4S15_05820</name>
</gene>
<dbReference type="AlphaFoldDB" id="A0A1W9I0N7"/>
<dbReference type="STRING" id="1827387.A4S15_05820"/>
<dbReference type="PANTHER" id="PTHR48080:SF4">
    <property type="entry name" value="GLUCARATE DEHYDRATASE"/>
    <property type="match status" value="1"/>
</dbReference>
<proteinExistence type="predicted"/>
<keyword evidence="5" id="KW-0413">Isomerase</keyword>
<sequence length="394" mass="42957">MRITGIRATPVNLPLEAPYLWSYGSLAGFSKTIVEVETSDGLIGLGEAPSPAAAHLIETSLAPRLIGRDPFDGQGAEEVCVPGWRGLGTDVDFGLVRAFASIDIALWDIRGKAWGQPVYKLLGGAHRTAIPFTDYFSFREQGETAGGERTIEAVVDYCLRLKAEHGTTMFEGKFSDSPPAVSIRLLEALRQALGPEALLRIDSNKAYSLTEARRIASAIAPLDIRCWEDPVGSFEEMAALRRHCSIPFSVHTPDLRRAVALGVPDVMCTDICVHGGIGRTQRFIAACEAMGVDFWFYSGDSGIASAAYMHLAAATPHIREPSQSLFRQQPVDVINEGPFTPHHNCVEVPHGPGLGVTLAPDKLAYCHRHFVENGAFDKFHDPDRPGMLRRLPLM</sequence>
<dbReference type="InterPro" id="IPR029065">
    <property type="entry name" value="Enolase_C-like"/>
</dbReference>
<dbReference type="Pfam" id="PF13378">
    <property type="entry name" value="MR_MLE_C"/>
    <property type="match status" value="1"/>
</dbReference>
<evidence type="ECO:0000256" key="2">
    <source>
        <dbReference type="ARBA" id="ARBA00005183"/>
    </source>
</evidence>
<dbReference type="GO" id="GO:0016853">
    <property type="term" value="F:isomerase activity"/>
    <property type="evidence" value="ECO:0007669"/>
    <property type="project" value="UniProtKB-KW"/>
</dbReference>
<dbReference type="CDD" id="cd03316">
    <property type="entry name" value="MR_like"/>
    <property type="match status" value="1"/>
</dbReference>
<dbReference type="GO" id="GO:0009063">
    <property type="term" value="P:amino acid catabolic process"/>
    <property type="evidence" value="ECO:0007669"/>
    <property type="project" value="InterPro"/>
</dbReference>
<dbReference type="InterPro" id="IPR018110">
    <property type="entry name" value="Mandel_Rmase/mucon_lact_enz_CS"/>
</dbReference>
<dbReference type="SMART" id="SM00922">
    <property type="entry name" value="MR_MLE"/>
    <property type="match status" value="1"/>
</dbReference>
<dbReference type="PROSITE" id="PS00908">
    <property type="entry name" value="MR_MLE_1"/>
    <property type="match status" value="1"/>
</dbReference>
<dbReference type="GO" id="GO:0008872">
    <property type="term" value="F:glucarate dehydratase activity"/>
    <property type="evidence" value="ECO:0007669"/>
    <property type="project" value="UniProtKB-EC"/>
</dbReference>
<evidence type="ECO:0000256" key="1">
    <source>
        <dbReference type="ARBA" id="ARBA00001426"/>
    </source>
</evidence>
<organism evidence="5 6">
    <name type="scientific">Candidatus Raskinella chloraquaticus</name>
    <dbReference type="NCBI Taxonomy" id="1951219"/>
    <lineage>
        <taxon>Bacteria</taxon>
        <taxon>Pseudomonadati</taxon>
        <taxon>Pseudomonadota</taxon>
        <taxon>Alphaproteobacteria</taxon>
        <taxon>Hyphomicrobiales</taxon>
        <taxon>Phreatobacteraceae</taxon>
        <taxon>Candidatus Raskinella</taxon>
    </lineage>
</organism>
<protein>
    <recommendedName>
        <fullName evidence="3">glucarate dehydratase</fullName>
        <ecNumber evidence="3">4.2.1.40</ecNumber>
    </recommendedName>
</protein>
<name>A0A1W9I0N7_9HYPH</name>
<evidence type="ECO:0000313" key="6">
    <source>
        <dbReference type="Proteomes" id="UP000192872"/>
    </source>
</evidence>
<dbReference type="InterPro" id="IPR029017">
    <property type="entry name" value="Enolase-like_N"/>
</dbReference>
<dbReference type="SUPFAM" id="SSF51604">
    <property type="entry name" value="Enolase C-terminal domain-like"/>
    <property type="match status" value="1"/>
</dbReference>
<dbReference type="Pfam" id="PF02746">
    <property type="entry name" value="MR_MLE_N"/>
    <property type="match status" value="1"/>
</dbReference>
<comment type="caution">
    <text evidence="5">The sequence shown here is derived from an EMBL/GenBank/DDBJ whole genome shotgun (WGS) entry which is preliminary data.</text>
</comment>